<evidence type="ECO:0000259" key="9">
    <source>
        <dbReference type="PROSITE" id="PS50268"/>
    </source>
</evidence>
<dbReference type="InterPro" id="IPR002126">
    <property type="entry name" value="Cadherin-like_dom"/>
</dbReference>
<keyword evidence="5" id="KW-0472">Membrane</keyword>
<dbReference type="GO" id="GO:0005509">
    <property type="term" value="F:calcium ion binding"/>
    <property type="evidence" value="ECO:0007669"/>
    <property type="project" value="UniProtKB-UniRule"/>
</dbReference>
<evidence type="ECO:0000256" key="6">
    <source>
        <dbReference type="PROSITE-ProRule" id="PRU00043"/>
    </source>
</evidence>
<dbReference type="PANTHER" id="PTHR24027">
    <property type="entry name" value="CADHERIN-23"/>
    <property type="match status" value="1"/>
</dbReference>
<organism evidence="10 11">
    <name type="scientific">Nannospalax galili</name>
    <name type="common">Northern Israeli blind subterranean mole rat</name>
    <name type="synonym">Spalax galili</name>
    <dbReference type="NCBI Taxonomy" id="1026970"/>
    <lineage>
        <taxon>Eukaryota</taxon>
        <taxon>Metazoa</taxon>
        <taxon>Chordata</taxon>
        <taxon>Craniata</taxon>
        <taxon>Vertebrata</taxon>
        <taxon>Euteleostomi</taxon>
        <taxon>Mammalia</taxon>
        <taxon>Eutheria</taxon>
        <taxon>Euarchontoglires</taxon>
        <taxon>Glires</taxon>
        <taxon>Rodentia</taxon>
        <taxon>Myomorpha</taxon>
        <taxon>Muroidea</taxon>
        <taxon>Spalacidae</taxon>
        <taxon>Spalacinae</taxon>
        <taxon>Nannospalax</taxon>
    </lineage>
</organism>
<evidence type="ECO:0000256" key="2">
    <source>
        <dbReference type="ARBA" id="ARBA00004568"/>
    </source>
</evidence>
<feature type="domain" description="Cadherin" evidence="9">
    <location>
        <begin position="127"/>
        <end position="228"/>
    </location>
</feature>
<dbReference type="Proteomes" id="UP000694381">
    <property type="component" value="Unassembled WGS sequence"/>
</dbReference>
<dbReference type="PRINTS" id="PR00205">
    <property type="entry name" value="CADHERIN"/>
</dbReference>
<evidence type="ECO:0000256" key="3">
    <source>
        <dbReference type="ARBA" id="ARBA00022737"/>
    </source>
</evidence>
<evidence type="ECO:0000256" key="7">
    <source>
        <dbReference type="SAM" id="MobiDB-lite"/>
    </source>
</evidence>
<keyword evidence="3" id="KW-0677">Repeat</keyword>
<dbReference type="InterPro" id="IPR039808">
    <property type="entry name" value="Cadherin"/>
</dbReference>
<reference evidence="10" key="1">
    <citation type="submission" date="2025-08" db="UniProtKB">
        <authorList>
            <consortium name="Ensembl"/>
        </authorList>
    </citation>
    <scope>IDENTIFICATION</scope>
</reference>
<dbReference type="GeneTree" id="ENSGT00940000161650"/>
<dbReference type="GO" id="GO:0016339">
    <property type="term" value="P:calcium-dependent cell-cell adhesion via plasma membrane cell adhesion molecules"/>
    <property type="evidence" value="ECO:0007669"/>
    <property type="project" value="TreeGrafter"/>
</dbReference>
<keyword evidence="11" id="KW-1185">Reference proteome</keyword>
<comment type="subcellular location">
    <subcellularLocation>
        <location evidence="2">Cell junction</location>
        <location evidence="2">Desmosome</location>
    </subcellularLocation>
    <subcellularLocation>
        <location evidence="1">Membrane</location>
    </subcellularLocation>
</comment>
<dbReference type="OMA" id="STYTINR"/>
<dbReference type="Gene3D" id="2.60.40.60">
    <property type="entry name" value="Cadherins"/>
    <property type="match status" value="2"/>
</dbReference>
<dbReference type="GO" id="GO:0000902">
    <property type="term" value="P:cell morphogenesis"/>
    <property type="evidence" value="ECO:0007669"/>
    <property type="project" value="TreeGrafter"/>
</dbReference>
<feature type="region of interest" description="Disordered" evidence="7">
    <location>
        <begin position="220"/>
        <end position="244"/>
    </location>
</feature>
<feature type="chain" id="PRO_5034281952" description="Cadherin domain-containing protein" evidence="8">
    <location>
        <begin position="23"/>
        <end position="244"/>
    </location>
</feature>
<dbReference type="SMART" id="SM00112">
    <property type="entry name" value="CA"/>
    <property type="match status" value="2"/>
</dbReference>
<dbReference type="GO" id="GO:0016342">
    <property type="term" value="C:catenin complex"/>
    <property type="evidence" value="ECO:0007669"/>
    <property type="project" value="TreeGrafter"/>
</dbReference>
<evidence type="ECO:0000256" key="1">
    <source>
        <dbReference type="ARBA" id="ARBA00004370"/>
    </source>
</evidence>
<dbReference type="GO" id="GO:0030057">
    <property type="term" value="C:desmosome"/>
    <property type="evidence" value="ECO:0007669"/>
    <property type="project" value="UniProtKB-SubCell"/>
</dbReference>
<proteinExistence type="predicted"/>
<dbReference type="GO" id="GO:0016477">
    <property type="term" value="P:cell migration"/>
    <property type="evidence" value="ECO:0007669"/>
    <property type="project" value="TreeGrafter"/>
</dbReference>
<evidence type="ECO:0000313" key="11">
    <source>
        <dbReference type="Proteomes" id="UP000694381"/>
    </source>
</evidence>
<dbReference type="GO" id="GO:0007156">
    <property type="term" value="P:homophilic cell adhesion via plasma membrane adhesion molecules"/>
    <property type="evidence" value="ECO:0007669"/>
    <property type="project" value="InterPro"/>
</dbReference>
<keyword evidence="4 6" id="KW-0106">Calcium</keyword>
<reference evidence="10" key="2">
    <citation type="submission" date="2025-09" db="UniProtKB">
        <authorList>
            <consortium name="Ensembl"/>
        </authorList>
    </citation>
    <scope>IDENTIFICATION</scope>
</reference>
<dbReference type="CDD" id="cd11304">
    <property type="entry name" value="Cadherin_repeat"/>
    <property type="match status" value="2"/>
</dbReference>
<sequence>MTPAWMWLLYLSVPQVFPEAQSAELYVEVPENYGGNFPLYLTKLPLPHEKAEGQTVLSGGPGKAAEDPFAVDPDSGFLMATRALDREEKAEYQLQVTLESEDGRVLWGPQPVIVRVKDENDQVPQFSQTIYRAQLSQGTRPGIPFLFFEASDGDAPGTANSDLRFHILSQSPAQPLPDMFQLEPQLGALSLSPKGSTSLDHALRGPYQLLVQVKDMGDQASGHQATATKHGAGHRKDLLYPGQA</sequence>
<dbReference type="PROSITE" id="PS50268">
    <property type="entry name" value="CADHERIN_2"/>
    <property type="match status" value="2"/>
</dbReference>
<name>A0A8C6QFA6_NANGA</name>
<dbReference type="InterPro" id="IPR015919">
    <property type="entry name" value="Cadherin-like_sf"/>
</dbReference>
<dbReference type="GO" id="GO:0007043">
    <property type="term" value="P:cell-cell junction assembly"/>
    <property type="evidence" value="ECO:0007669"/>
    <property type="project" value="TreeGrafter"/>
</dbReference>
<dbReference type="GO" id="GO:0005737">
    <property type="term" value="C:cytoplasm"/>
    <property type="evidence" value="ECO:0007669"/>
    <property type="project" value="TreeGrafter"/>
</dbReference>
<dbReference type="FunFam" id="2.60.40.60:FF:000240">
    <property type="entry name" value="Cadherin 16"/>
    <property type="match status" value="1"/>
</dbReference>
<dbReference type="GO" id="GO:0005912">
    <property type="term" value="C:adherens junction"/>
    <property type="evidence" value="ECO:0007669"/>
    <property type="project" value="TreeGrafter"/>
</dbReference>
<dbReference type="AlphaFoldDB" id="A0A8C6QFA6"/>
<dbReference type="GO" id="GO:0045296">
    <property type="term" value="F:cadherin binding"/>
    <property type="evidence" value="ECO:0007669"/>
    <property type="project" value="TreeGrafter"/>
</dbReference>
<feature type="domain" description="Cadherin" evidence="9">
    <location>
        <begin position="55"/>
        <end position="126"/>
    </location>
</feature>
<dbReference type="Ensembl" id="ENSNGAT00000003878.1">
    <property type="protein sequence ID" value="ENSNGAP00000002953.1"/>
    <property type="gene ID" value="ENSNGAG00000003032.1"/>
</dbReference>
<evidence type="ECO:0000256" key="4">
    <source>
        <dbReference type="ARBA" id="ARBA00022837"/>
    </source>
</evidence>
<dbReference type="PANTHER" id="PTHR24027:SF319">
    <property type="entry name" value="CADHERIN-1"/>
    <property type="match status" value="1"/>
</dbReference>
<keyword evidence="8" id="KW-0732">Signal</keyword>
<evidence type="ECO:0000256" key="5">
    <source>
        <dbReference type="ARBA" id="ARBA00023136"/>
    </source>
</evidence>
<dbReference type="GO" id="GO:0034332">
    <property type="term" value="P:adherens junction organization"/>
    <property type="evidence" value="ECO:0007669"/>
    <property type="project" value="TreeGrafter"/>
</dbReference>
<dbReference type="GO" id="GO:0044331">
    <property type="term" value="P:cell-cell adhesion mediated by cadherin"/>
    <property type="evidence" value="ECO:0007669"/>
    <property type="project" value="TreeGrafter"/>
</dbReference>
<dbReference type="FunFam" id="2.60.40.60:FF:000159">
    <property type="entry name" value="cadherin-16 isoform X1"/>
    <property type="match status" value="1"/>
</dbReference>
<dbReference type="SUPFAM" id="SSF49313">
    <property type="entry name" value="Cadherin-like"/>
    <property type="match status" value="2"/>
</dbReference>
<dbReference type="Pfam" id="PF00028">
    <property type="entry name" value="Cadherin"/>
    <property type="match status" value="1"/>
</dbReference>
<feature type="signal peptide" evidence="8">
    <location>
        <begin position="1"/>
        <end position="22"/>
    </location>
</feature>
<evidence type="ECO:0000313" key="10">
    <source>
        <dbReference type="Ensembl" id="ENSNGAP00000002953.1"/>
    </source>
</evidence>
<accession>A0A8C6QFA6</accession>
<dbReference type="GO" id="GO:0008013">
    <property type="term" value="F:beta-catenin binding"/>
    <property type="evidence" value="ECO:0007669"/>
    <property type="project" value="TreeGrafter"/>
</dbReference>
<protein>
    <recommendedName>
        <fullName evidence="9">Cadherin domain-containing protein</fullName>
    </recommendedName>
</protein>
<evidence type="ECO:0000256" key="8">
    <source>
        <dbReference type="SAM" id="SignalP"/>
    </source>
</evidence>